<dbReference type="Proteomes" id="UP000799118">
    <property type="component" value="Unassembled WGS sequence"/>
</dbReference>
<gene>
    <name evidence="2" type="ORF">BT96DRAFT_918044</name>
</gene>
<feature type="compositionally biased region" description="Polar residues" evidence="1">
    <location>
        <begin position="108"/>
        <end position="119"/>
    </location>
</feature>
<feature type="compositionally biased region" description="Polar residues" evidence="1">
    <location>
        <begin position="1"/>
        <end position="14"/>
    </location>
</feature>
<protein>
    <submittedName>
        <fullName evidence="2">Uncharacterized protein</fullName>
    </submittedName>
</protein>
<proteinExistence type="predicted"/>
<evidence type="ECO:0000256" key="1">
    <source>
        <dbReference type="SAM" id="MobiDB-lite"/>
    </source>
</evidence>
<dbReference type="EMBL" id="ML769432">
    <property type="protein sequence ID" value="KAE9402744.1"/>
    <property type="molecule type" value="Genomic_DNA"/>
</dbReference>
<feature type="compositionally biased region" description="Polar residues" evidence="1">
    <location>
        <begin position="45"/>
        <end position="54"/>
    </location>
</feature>
<evidence type="ECO:0000313" key="3">
    <source>
        <dbReference type="Proteomes" id="UP000799118"/>
    </source>
</evidence>
<feature type="region of interest" description="Disordered" evidence="1">
    <location>
        <begin position="240"/>
        <end position="300"/>
    </location>
</feature>
<reference evidence="2" key="1">
    <citation type="journal article" date="2019" name="Environ. Microbiol.">
        <title>Fungal ecological strategies reflected in gene transcription - a case study of two litter decomposers.</title>
        <authorList>
            <person name="Barbi F."/>
            <person name="Kohler A."/>
            <person name="Barry K."/>
            <person name="Baskaran P."/>
            <person name="Daum C."/>
            <person name="Fauchery L."/>
            <person name="Ihrmark K."/>
            <person name="Kuo A."/>
            <person name="LaButti K."/>
            <person name="Lipzen A."/>
            <person name="Morin E."/>
            <person name="Grigoriev I.V."/>
            <person name="Henrissat B."/>
            <person name="Lindahl B."/>
            <person name="Martin F."/>
        </authorList>
    </citation>
    <scope>NUCLEOTIDE SEQUENCE</scope>
    <source>
        <strain evidence="2">JB14</strain>
    </source>
</reference>
<organism evidence="2 3">
    <name type="scientific">Gymnopus androsaceus JB14</name>
    <dbReference type="NCBI Taxonomy" id="1447944"/>
    <lineage>
        <taxon>Eukaryota</taxon>
        <taxon>Fungi</taxon>
        <taxon>Dikarya</taxon>
        <taxon>Basidiomycota</taxon>
        <taxon>Agaricomycotina</taxon>
        <taxon>Agaricomycetes</taxon>
        <taxon>Agaricomycetidae</taxon>
        <taxon>Agaricales</taxon>
        <taxon>Marasmiineae</taxon>
        <taxon>Omphalotaceae</taxon>
        <taxon>Gymnopus</taxon>
    </lineage>
</organism>
<feature type="compositionally biased region" description="Basic and acidic residues" evidence="1">
    <location>
        <begin position="240"/>
        <end position="251"/>
    </location>
</feature>
<feature type="non-terminal residue" evidence="2">
    <location>
        <position position="300"/>
    </location>
</feature>
<accession>A0A6A4I1H2</accession>
<feature type="region of interest" description="Disordered" evidence="1">
    <location>
        <begin position="1"/>
        <end position="174"/>
    </location>
</feature>
<keyword evidence="3" id="KW-1185">Reference proteome</keyword>
<name>A0A6A4I1H2_9AGAR</name>
<feature type="compositionally biased region" description="Basic and acidic residues" evidence="1">
    <location>
        <begin position="150"/>
        <end position="160"/>
    </location>
</feature>
<evidence type="ECO:0000313" key="2">
    <source>
        <dbReference type="EMBL" id="KAE9402744.1"/>
    </source>
</evidence>
<feature type="compositionally biased region" description="Low complexity" evidence="1">
    <location>
        <begin position="161"/>
        <end position="173"/>
    </location>
</feature>
<dbReference type="AlphaFoldDB" id="A0A6A4I1H2"/>
<sequence>MVSETKSPAKSSPVQVVKNAAQATKEPSKGSVPESSKAIKKPSHLVQQPTVSSKKTIEPLKTSKSLPSKNPRKQLQVVPDSESERHSDVVPETNESSSDEDDEIVIPQKQSKTNANSAHQPAESYVKKIKDNVVEGPSKMKKTSGGVATKRIEVVNDHDSSSSQSTSGAQLQQNRSDINKFVQLHLIKRKVISATQYAGNSSAMRTKLEEIAADIEDAAASYLPGPQASAQVEVEPVAHREVHLNIDPKKDEKKRRQRMDSSSDSESSNEEEETPLKKKQKMGAQNTVVKRIGLGPRKKV</sequence>